<reference evidence="1 2" key="1">
    <citation type="submission" date="2023-10" db="EMBL/GenBank/DDBJ databases">
        <title>Chromosome-scale genome assembly provides insights into flower coloration mechanisms of Canna indica.</title>
        <authorList>
            <person name="Li C."/>
        </authorList>
    </citation>
    <scope>NUCLEOTIDE SEQUENCE [LARGE SCALE GENOMIC DNA]</scope>
    <source>
        <tissue evidence="1">Flower</tissue>
    </source>
</reference>
<evidence type="ECO:0000313" key="1">
    <source>
        <dbReference type="EMBL" id="WOK94545.1"/>
    </source>
</evidence>
<dbReference type="EMBL" id="CP136890">
    <property type="protein sequence ID" value="WOK94545.1"/>
    <property type="molecule type" value="Genomic_DNA"/>
</dbReference>
<organism evidence="1 2">
    <name type="scientific">Canna indica</name>
    <name type="common">Indian-shot</name>
    <dbReference type="NCBI Taxonomy" id="4628"/>
    <lineage>
        <taxon>Eukaryota</taxon>
        <taxon>Viridiplantae</taxon>
        <taxon>Streptophyta</taxon>
        <taxon>Embryophyta</taxon>
        <taxon>Tracheophyta</taxon>
        <taxon>Spermatophyta</taxon>
        <taxon>Magnoliopsida</taxon>
        <taxon>Liliopsida</taxon>
        <taxon>Zingiberales</taxon>
        <taxon>Cannaceae</taxon>
        <taxon>Canna</taxon>
    </lineage>
</organism>
<evidence type="ECO:0000313" key="2">
    <source>
        <dbReference type="Proteomes" id="UP001327560"/>
    </source>
</evidence>
<name>A0AAQ3Q0Z7_9LILI</name>
<keyword evidence="2" id="KW-1185">Reference proteome</keyword>
<protein>
    <submittedName>
        <fullName evidence="1">Uncharacterized protein</fullName>
    </submittedName>
</protein>
<dbReference type="Proteomes" id="UP001327560">
    <property type="component" value="Chromosome 1"/>
</dbReference>
<accession>A0AAQ3Q0Z7</accession>
<dbReference type="AlphaFoldDB" id="A0AAQ3Q0Z7"/>
<gene>
    <name evidence="1" type="ORF">Cni_G03249</name>
</gene>
<proteinExistence type="predicted"/>
<sequence>MKQFLHFRRSPFPPPRFNLSRTSNACEHATAPGHHLLRQAAAGGPLGREWLPGEVLQRAVPPVVAVVVFAEAAELDGRRAEVLVGVGHGEPLGGTGGERAVVFACPSSLDGSVDVWDQSFHRCYRSGSGSG</sequence>